<gene>
    <name evidence="6" type="primary">ackA</name>
    <name evidence="8" type="ORF">SK803_28855</name>
</gene>
<feature type="binding site" evidence="6">
    <location>
        <position position="348"/>
    </location>
    <ligand>
        <name>Mg(2+)</name>
        <dbReference type="ChEBI" id="CHEBI:18420"/>
    </ligand>
</feature>
<dbReference type="InterPro" id="IPR000890">
    <property type="entry name" value="Aliphatic_acid_kin_short-chain"/>
</dbReference>
<dbReference type="PRINTS" id="PR00471">
    <property type="entry name" value="ACETATEKNASE"/>
</dbReference>
<keyword evidence="4 6" id="KW-0418">Kinase</keyword>
<sequence>MNILVVNAGSSSLKLRVLGEDDTVLAETHVERWSGGDETGPLEEFLGSAPSVDAVGHRVVHGGSEFTSATAIDDDVRAKIEALTGLAPLHQPRALAGIDAARQLLPDLPQVACFDTAFHTTMPAAATTYAVPAAWRRKWDLRRYGFHGLSHAYASRRATELAGKPGARVVSCHLGSGASLAAVADGRSVDTTMGFTPLAGLVMATRSGDVDPGLLVWLQRAGLTLDDLEDGLEHHSGLAGLSEVGGDLRDVRKAAENGDEHAILALQVYVHRLRQSIAAMVASLGGIDVLVFTGGVGEHDAALRADTAAGLAFLGISLDAARNSELSRDSSISASGSAVEVWVVEAREDVEIAAQTRARLGGFVPPHGPDR</sequence>
<dbReference type="GO" id="GO:0008776">
    <property type="term" value="F:acetate kinase activity"/>
    <property type="evidence" value="ECO:0007669"/>
    <property type="project" value="UniProtKB-EC"/>
</dbReference>
<feature type="binding site" evidence="6">
    <location>
        <position position="7"/>
    </location>
    <ligand>
        <name>Mg(2+)</name>
        <dbReference type="ChEBI" id="CHEBI:18420"/>
    </ligand>
</feature>
<comment type="pathway">
    <text evidence="6">Metabolic intermediate biosynthesis; acetyl-CoA biosynthesis; acetyl-CoA from acetate: step 1/2.</text>
</comment>
<comment type="similarity">
    <text evidence="1 6 7">Belongs to the acetokinase family.</text>
</comment>
<dbReference type="InterPro" id="IPR043129">
    <property type="entry name" value="ATPase_NBD"/>
</dbReference>
<dbReference type="EMBL" id="JAXAVW010000025">
    <property type="protein sequence ID" value="MDX8034245.1"/>
    <property type="molecule type" value="Genomic_DNA"/>
</dbReference>
<evidence type="ECO:0000313" key="9">
    <source>
        <dbReference type="Proteomes" id="UP001285521"/>
    </source>
</evidence>
<dbReference type="RefSeq" id="WP_319969267.1">
    <property type="nucleotide sequence ID" value="NZ_JAXAVW010000025.1"/>
</dbReference>
<dbReference type="InterPro" id="IPR023865">
    <property type="entry name" value="Aliphatic_acid_kinase_CS"/>
</dbReference>
<keyword evidence="6" id="KW-0963">Cytoplasm</keyword>
<comment type="function">
    <text evidence="6">Catalyzes the formation of acetyl phosphate from acetate and ATP. Can also catalyze the reverse reaction.</text>
</comment>
<dbReference type="HAMAP" id="MF_00020">
    <property type="entry name" value="Acetate_kinase"/>
    <property type="match status" value="1"/>
</dbReference>
<dbReference type="SUPFAM" id="SSF53067">
    <property type="entry name" value="Actin-like ATPase domain"/>
    <property type="match status" value="2"/>
</dbReference>
<organism evidence="8 9">
    <name type="scientific">Lentzea miocenica</name>
    <dbReference type="NCBI Taxonomy" id="3095431"/>
    <lineage>
        <taxon>Bacteria</taxon>
        <taxon>Bacillati</taxon>
        <taxon>Actinomycetota</taxon>
        <taxon>Actinomycetes</taxon>
        <taxon>Pseudonocardiales</taxon>
        <taxon>Pseudonocardiaceae</taxon>
        <taxon>Lentzea</taxon>
    </lineage>
</organism>
<comment type="catalytic activity">
    <reaction evidence="6">
        <text>acetate + ATP = acetyl phosphate + ADP</text>
        <dbReference type="Rhea" id="RHEA:11352"/>
        <dbReference type="ChEBI" id="CHEBI:22191"/>
        <dbReference type="ChEBI" id="CHEBI:30089"/>
        <dbReference type="ChEBI" id="CHEBI:30616"/>
        <dbReference type="ChEBI" id="CHEBI:456216"/>
        <dbReference type="EC" id="2.7.2.1"/>
    </reaction>
</comment>
<keyword evidence="2 6" id="KW-0808">Transferase</keyword>
<accession>A0ABU4T7V1</accession>
<evidence type="ECO:0000256" key="1">
    <source>
        <dbReference type="ARBA" id="ARBA00008748"/>
    </source>
</evidence>
<feature type="binding site" evidence="6">
    <location>
        <begin position="173"/>
        <end position="177"/>
    </location>
    <ligand>
        <name>ATP</name>
        <dbReference type="ChEBI" id="CHEBI:30616"/>
    </ligand>
</feature>
<evidence type="ECO:0000256" key="3">
    <source>
        <dbReference type="ARBA" id="ARBA00022741"/>
    </source>
</evidence>
<dbReference type="Gene3D" id="3.30.420.40">
    <property type="match status" value="2"/>
</dbReference>
<dbReference type="PROSITE" id="PS01075">
    <property type="entry name" value="ACETATE_KINASE_1"/>
    <property type="match status" value="1"/>
</dbReference>
<dbReference type="InterPro" id="IPR004372">
    <property type="entry name" value="Ac/propionate_kinase"/>
</dbReference>
<comment type="cofactor">
    <cofactor evidence="6">
        <name>Mg(2+)</name>
        <dbReference type="ChEBI" id="CHEBI:18420"/>
    </cofactor>
    <cofactor evidence="6">
        <name>Mn(2+)</name>
        <dbReference type="ChEBI" id="CHEBI:29035"/>
    </cofactor>
    <text evidence="6">Mg(2+). Can also accept Mn(2+).</text>
</comment>
<feature type="binding site" evidence="6">
    <location>
        <begin position="247"/>
        <end position="249"/>
    </location>
    <ligand>
        <name>ATP</name>
        <dbReference type="ChEBI" id="CHEBI:30616"/>
    </ligand>
</feature>
<keyword evidence="5 6" id="KW-0067">ATP-binding</keyword>
<evidence type="ECO:0000256" key="6">
    <source>
        <dbReference type="HAMAP-Rule" id="MF_00020"/>
    </source>
</evidence>
<dbReference type="NCBIfam" id="TIGR00016">
    <property type="entry name" value="ackA"/>
    <property type="match status" value="1"/>
</dbReference>
<reference evidence="8 9" key="1">
    <citation type="submission" date="2023-11" db="EMBL/GenBank/DDBJ databases">
        <title>Lentzea sokolovensis, sp. nov., Lentzea kristufkii, sp. nov., and Lentzea miocenensis, sp. nov., rare actinobacteria from Sokolov Coal Basin, Miocene lacustrine sediment, Czech Republic.</title>
        <authorList>
            <person name="Lara A."/>
            <person name="Kotroba L."/>
            <person name="Nouioui I."/>
            <person name="Neumann-Schaal M."/>
            <person name="Mast Y."/>
            <person name="Chronakova A."/>
        </authorList>
    </citation>
    <scope>NUCLEOTIDE SEQUENCE [LARGE SCALE GENOMIC DNA]</scope>
    <source>
        <strain evidence="8 9">BCCO 10_0856</strain>
    </source>
</reference>
<keyword evidence="6" id="KW-0460">Magnesium</keyword>
<proteinExistence type="inferred from homology"/>
<dbReference type="PANTHER" id="PTHR21060">
    <property type="entry name" value="ACETATE KINASE"/>
    <property type="match status" value="1"/>
</dbReference>
<dbReference type="PIRSF" id="PIRSF000722">
    <property type="entry name" value="Acetate_prop_kin"/>
    <property type="match status" value="1"/>
</dbReference>
<feature type="binding site" evidence="6">
    <location>
        <position position="58"/>
    </location>
    <ligand>
        <name>substrate</name>
    </ligand>
</feature>
<dbReference type="PROSITE" id="PS01076">
    <property type="entry name" value="ACETATE_KINASE_2"/>
    <property type="match status" value="1"/>
</dbReference>
<evidence type="ECO:0000256" key="7">
    <source>
        <dbReference type="RuleBase" id="RU003835"/>
    </source>
</evidence>
<protein>
    <recommendedName>
        <fullName evidence="6">Acetate kinase</fullName>
        <ecNumber evidence="6">2.7.2.1</ecNumber>
    </recommendedName>
    <alternativeName>
        <fullName evidence="6">Acetokinase</fullName>
    </alternativeName>
</protein>
<keyword evidence="3 6" id="KW-0547">Nucleotide-binding</keyword>
<feature type="site" description="Transition state stabilizer" evidence="6">
    <location>
        <position position="147"/>
    </location>
</feature>
<dbReference type="EC" id="2.7.2.1" evidence="6"/>
<feature type="active site" description="Proton donor/acceptor" evidence="6">
    <location>
        <position position="115"/>
    </location>
</feature>
<comment type="subcellular location">
    <subcellularLocation>
        <location evidence="6">Cytoplasm</location>
    </subcellularLocation>
</comment>
<evidence type="ECO:0000313" key="8">
    <source>
        <dbReference type="EMBL" id="MDX8034245.1"/>
    </source>
</evidence>
<evidence type="ECO:0000256" key="5">
    <source>
        <dbReference type="ARBA" id="ARBA00022840"/>
    </source>
</evidence>
<evidence type="ECO:0000256" key="4">
    <source>
        <dbReference type="ARBA" id="ARBA00022777"/>
    </source>
</evidence>
<comment type="subunit">
    <text evidence="6">Homodimer.</text>
</comment>
<dbReference type="Proteomes" id="UP001285521">
    <property type="component" value="Unassembled WGS sequence"/>
</dbReference>
<name>A0ABU4T7V1_9PSEU</name>
<feature type="site" description="Transition state stabilizer" evidence="6">
    <location>
        <position position="206"/>
    </location>
</feature>
<keyword evidence="6" id="KW-0479">Metal-binding</keyword>
<dbReference type="Pfam" id="PF00871">
    <property type="entry name" value="Acetate_kinase"/>
    <property type="match status" value="1"/>
</dbReference>
<reference evidence="8 9" key="2">
    <citation type="submission" date="2023-11" db="EMBL/GenBank/DDBJ databases">
        <authorList>
            <person name="Lara A.C."/>
            <person name="Chronakova A."/>
        </authorList>
    </citation>
    <scope>NUCLEOTIDE SEQUENCE [LARGE SCALE GENOMIC DNA]</scope>
    <source>
        <strain evidence="8 9">BCCO 10_0856</strain>
    </source>
</reference>
<comment type="caution">
    <text evidence="8">The sequence shown here is derived from an EMBL/GenBank/DDBJ whole genome shotgun (WGS) entry which is preliminary data.</text>
</comment>
<feature type="binding site" evidence="6">
    <location>
        <begin position="295"/>
        <end position="299"/>
    </location>
    <ligand>
        <name>ATP</name>
        <dbReference type="ChEBI" id="CHEBI:30616"/>
    </ligand>
</feature>
<evidence type="ECO:0000256" key="2">
    <source>
        <dbReference type="ARBA" id="ARBA00022679"/>
    </source>
</evidence>
<dbReference type="PANTHER" id="PTHR21060:SF15">
    <property type="entry name" value="ACETATE KINASE-RELATED"/>
    <property type="match status" value="1"/>
</dbReference>
<keyword evidence="9" id="KW-1185">Reference proteome</keyword>
<feature type="binding site" evidence="6">
    <location>
        <position position="14"/>
    </location>
    <ligand>
        <name>ATP</name>
        <dbReference type="ChEBI" id="CHEBI:30616"/>
    </ligand>
</feature>